<evidence type="ECO:0000256" key="2">
    <source>
        <dbReference type="SAM" id="SignalP"/>
    </source>
</evidence>
<comment type="caution">
    <text evidence="3">The sequence shown here is derived from an EMBL/GenBank/DDBJ whole genome shotgun (WGS) entry which is preliminary data.</text>
</comment>
<evidence type="ECO:0008006" key="5">
    <source>
        <dbReference type="Google" id="ProtNLM"/>
    </source>
</evidence>
<accession>A0ABU8H3M7</accession>
<feature type="region of interest" description="Disordered" evidence="1">
    <location>
        <begin position="77"/>
        <end position="102"/>
    </location>
</feature>
<dbReference type="EMBL" id="JBBBDM010000003">
    <property type="protein sequence ID" value="MEI5687577.1"/>
    <property type="molecule type" value="Genomic_DNA"/>
</dbReference>
<proteinExistence type="predicted"/>
<feature type="chain" id="PRO_5046906474" description="Lipoprotein" evidence="2">
    <location>
        <begin position="24"/>
        <end position="102"/>
    </location>
</feature>
<name>A0ABU8H3M7_9SPHN</name>
<feature type="signal peptide" evidence="2">
    <location>
        <begin position="1"/>
        <end position="23"/>
    </location>
</feature>
<keyword evidence="2" id="KW-0732">Signal</keyword>
<evidence type="ECO:0000313" key="4">
    <source>
        <dbReference type="Proteomes" id="UP001367771"/>
    </source>
</evidence>
<gene>
    <name evidence="3" type="ORF">V8201_10865</name>
</gene>
<sequence length="102" mass="10849">MRWLLVGMGMGLALAACSSPAKQAEQTYDLAFAKGSAAERCAAARAVKQAYQKADDTGQAETWRSKEEEECRTARLVGKGNASPAVSAAQLGPNPPQFHETH</sequence>
<dbReference type="Proteomes" id="UP001367771">
    <property type="component" value="Unassembled WGS sequence"/>
</dbReference>
<keyword evidence="4" id="KW-1185">Reference proteome</keyword>
<dbReference type="RefSeq" id="WP_336545293.1">
    <property type="nucleotide sequence ID" value="NZ_JBBBDM010000003.1"/>
</dbReference>
<protein>
    <recommendedName>
        <fullName evidence="5">Lipoprotein</fullName>
    </recommendedName>
</protein>
<dbReference type="PROSITE" id="PS51257">
    <property type="entry name" value="PROKAR_LIPOPROTEIN"/>
    <property type="match status" value="1"/>
</dbReference>
<evidence type="ECO:0000256" key="1">
    <source>
        <dbReference type="SAM" id="MobiDB-lite"/>
    </source>
</evidence>
<organism evidence="3 4">
    <name type="scientific">Sphingomonas kyungheensis</name>
    <dbReference type="NCBI Taxonomy" id="1069987"/>
    <lineage>
        <taxon>Bacteria</taxon>
        <taxon>Pseudomonadati</taxon>
        <taxon>Pseudomonadota</taxon>
        <taxon>Alphaproteobacteria</taxon>
        <taxon>Sphingomonadales</taxon>
        <taxon>Sphingomonadaceae</taxon>
        <taxon>Sphingomonas</taxon>
    </lineage>
</organism>
<reference evidence="3 4" key="1">
    <citation type="journal article" date="2013" name="Int. J. Syst. Evol. Microbiol.">
        <title>Sphingomonas kyungheensis sp. nov., a bacterium with ginsenoside-converting activity isolated from soil of a ginseng field.</title>
        <authorList>
            <person name="Son H.M."/>
            <person name="Yang J.E."/>
            <person name="Park Y."/>
            <person name="Han C.K."/>
            <person name="Kim S.G."/>
            <person name="Kook M."/>
            <person name="Yi T.H."/>
        </authorList>
    </citation>
    <scope>NUCLEOTIDE SEQUENCE [LARGE SCALE GENOMIC DNA]</scope>
    <source>
        <strain evidence="3 4">LMG 26582</strain>
    </source>
</reference>
<evidence type="ECO:0000313" key="3">
    <source>
        <dbReference type="EMBL" id="MEI5687577.1"/>
    </source>
</evidence>